<feature type="compositionally biased region" description="Basic residues" evidence="1">
    <location>
        <begin position="77"/>
        <end position="89"/>
    </location>
</feature>
<organism evidence="2 3">
    <name type="scientific">Botryobasidium botryosum (strain FD-172 SS1)</name>
    <dbReference type="NCBI Taxonomy" id="930990"/>
    <lineage>
        <taxon>Eukaryota</taxon>
        <taxon>Fungi</taxon>
        <taxon>Dikarya</taxon>
        <taxon>Basidiomycota</taxon>
        <taxon>Agaricomycotina</taxon>
        <taxon>Agaricomycetes</taxon>
        <taxon>Cantharellales</taxon>
        <taxon>Botryobasidiaceae</taxon>
        <taxon>Botryobasidium</taxon>
    </lineage>
</organism>
<evidence type="ECO:0000313" key="2">
    <source>
        <dbReference type="EMBL" id="KDQ08351.1"/>
    </source>
</evidence>
<dbReference type="InParanoid" id="A0A067M9U9"/>
<feature type="region of interest" description="Disordered" evidence="1">
    <location>
        <begin position="38"/>
        <end position="94"/>
    </location>
</feature>
<dbReference type="Proteomes" id="UP000027195">
    <property type="component" value="Unassembled WGS sequence"/>
</dbReference>
<accession>A0A067M9U9</accession>
<gene>
    <name evidence="2" type="ORF">BOTBODRAFT_569466</name>
</gene>
<dbReference type="HOGENOM" id="CLU_1824997_0_0_1"/>
<dbReference type="EMBL" id="KL198092">
    <property type="protein sequence ID" value="KDQ08351.1"/>
    <property type="molecule type" value="Genomic_DNA"/>
</dbReference>
<name>A0A067M9U9_BOTB1</name>
<proteinExistence type="predicted"/>
<evidence type="ECO:0000313" key="3">
    <source>
        <dbReference type="Proteomes" id="UP000027195"/>
    </source>
</evidence>
<protein>
    <submittedName>
        <fullName evidence="2">Uncharacterized protein</fullName>
    </submittedName>
</protein>
<reference evidence="3" key="1">
    <citation type="journal article" date="2014" name="Proc. Natl. Acad. Sci. U.S.A.">
        <title>Extensive sampling of basidiomycete genomes demonstrates inadequacy of the white-rot/brown-rot paradigm for wood decay fungi.</title>
        <authorList>
            <person name="Riley R."/>
            <person name="Salamov A.A."/>
            <person name="Brown D.W."/>
            <person name="Nagy L.G."/>
            <person name="Floudas D."/>
            <person name="Held B.W."/>
            <person name="Levasseur A."/>
            <person name="Lombard V."/>
            <person name="Morin E."/>
            <person name="Otillar R."/>
            <person name="Lindquist E.A."/>
            <person name="Sun H."/>
            <person name="LaButti K.M."/>
            <person name="Schmutz J."/>
            <person name="Jabbour D."/>
            <person name="Luo H."/>
            <person name="Baker S.E."/>
            <person name="Pisabarro A.G."/>
            <person name="Walton J.D."/>
            <person name="Blanchette R.A."/>
            <person name="Henrissat B."/>
            <person name="Martin F."/>
            <person name="Cullen D."/>
            <person name="Hibbett D.S."/>
            <person name="Grigoriev I.V."/>
        </authorList>
    </citation>
    <scope>NUCLEOTIDE SEQUENCE [LARGE SCALE GENOMIC DNA]</scope>
    <source>
        <strain evidence="3">FD-172 SS1</strain>
    </source>
</reference>
<sequence>MMLQVRTIHTGEQNASEDVFQDRDGGLGEYMVEMSLLDPSAGTGSDGLTVPNAQWNDPPHAHSRVRTRTRAGLGGYRARRPVSGSRRRQPGQNMLQIPKEYSRLAIHLLPSTSPRDYPLGVTRESCECPCQVSGRGCVHRG</sequence>
<keyword evidence="3" id="KW-1185">Reference proteome</keyword>
<evidence type="ECO:0000256" key="1">
    <source>
        <dbReference type="SAM" id="MobiDB-lite"/>
    </source>
</evidence>
<dbReference type="AlphaFoldDB" id="A0A067M9U9"/>